<name>A0A250XBT8_9CHLO</name>
<organism evidence="1 2">
    <name type="scientific">Chlamydomonas eustigma</name>
    <dbReference type="NCBI Taxonomy" id="1157962"/>
    <lineage>
        <taxon>Eukaryota</taxon>
        <taxon>Viridiplantae</taxon>
        <taxon>Chlorophyta</taxon>
        <taxon>core chlorophytes</taxon>
        <taxon>Chlorophyceae</taxon>
        <taxon>CS clade</taxon>
        <taxon>Chlamydomonadales</taxon>
        <taxon>Chlamydomonadaceae</taxon>
        <taxon>Chlamydomonas</taxon>
    </lineage>
</organism>
<sequence length="226" mass="24415">MIYESFGSSVLSDHRCLQPNKSWTLGSRSLVCRSRCRGALSVKAFTTEAEPSMYSVQSTYASLPPQNRSNLVTQNRVLAGVRRRVPPPALVMADAATRFSIRAEVESGLNKRVHVHDELEEQVVMEGCSRIRLQCGAMLLLPPGITHCSPSAYAAVRMGITKRVSSIVKPSPFSAGDSTPHMTTSLARANASEAMCSNTKVMARPATVKVKAISRRVSLAAALAEV</sequence>
<protein>
    <submittedName>
        <fullName evidence="1">Uncharacterized protein</fullName>
    </submittedName>
</protein>
<comment type="caution">
    <text evidence="1">The sequence shown here is derived from an EMBL/GenBank/DDBJ whole genome shotgun (WGS) entry which is preliminary data.</text>
</comment>
<evidence type="ECO:0000313" key="1">
    <source>
        <dbReference type="EMBL" id="GAX80230.1"/>
    </source>
</evidence>
<dbReference type="Proteomes" id="UP000232323">
    <property type="component" value="Unassembled WGS sequence"/>
</dbReference>
<keyword evidence="2" id="KW-1185">Reference proteome</keyword>
<dbReference type="EMBL" id="BEGY01000050">
    <property type="protein sequence ID" value="GAX80230.1"/>
    <property type="molecule type" value="Genomic_DNA"/>
</dbReference>
<proteinExistence type="predicted"/>
<dbReference type="AlphaFoldDB" id="A0A250XBT8"/>
<gene>
    <name evidence="1" type="ORF">CEUSTIGMA_g7668.t1</name>
</gene>
<reference evidence="1 2" key="1">
    <citation type="submission" date="2017-08" db="EMBL/GenBank/DDBJ databases">
        <title>Acidophilic green algal genome provides insights into adaptation to an acidic environment.</title>
        <authorList>
            <person name="Hirooka S."/>
            <person name="Hirose Y."/>
            <person name="Kanesaki Y."/>
            <person name="Higuchi S."/>
            <person name="Fujiwara T."/>
            <person name="Onuma R."/>
            <person name="Era A."/>
            <person name="Ohbayashi R."/>
            <person name="Uzuka A."/>
            <person name="Nozaki H."/>
            <person name="Yoshikawa H."/>
            <person name="Miyagishima S.Y."/>
        </authorList>
    </citation>
    <scope>NUCLEOTIDE SEQUENCE [LARGE SCALE GENOMIC DNA]</scope>
    <source>
        <strain evidence="1 2">NIES-2499</strain>
    </source>
</reference>
<evidence type="ECO:0000313" key="2">
    <source>
        <dbReference type="Proteomes" id="UP000232323"/>
    </source>
</evidence>
<accession>A0A250XBT8</accession>